<gene>
    <name evidence="1" type="ORF">SAMN04487936_10261</name>
</gene>
<proteinExistence type="predicted"/>
<dbReference type="Pfam" id="PF11256">
    <property type="entry name" value="SAV0927-like"/>
    <property type="match status" value="1"/>
</dbReference>
<dbReference type="InterPro" id="IPR021415">
    <property type="entry name" value="SAV0927-like"/>
</dbReference>
<reference evidence="2" key="1">
    <citation type="submission" date="2016-10" db="EMBL/GenBank/DDBJ databases">
        <authorList>
            <person name="Varghese N."/>
            <person name="Submissions S."/>
        </authorList>
    </citation>
    <scope>NUCLEOTIDE SEQUENCE [LARGE SCALE GENOMIC DNA]</scope>
    <source>
        <strain evidence="2">CGMCC 1.3704</strain>
    </source>
</reference>
<keyword evidence="2" id="KW-1185">Reference proteome</keyword>
<evidence type="ECO:0008006" key="3">
    <source>
        <dbReference type="Google" id="ProtNLM"/>
    </source>
</evidence>
<accession>A0A1I3R5X0</accession>
<protein>
    <recommendedName>
        <fullName evidence="3">DUF3055 domain-containing protein</fullName>
    </recommendedName>
</protein>
<dbReference type="AlphaFoldDB" id="A0A1I3R5X0"/>
<sequence>MIQETGDDEDMAERPLLEDITQSTSTRFVSFTAGSHRFELALMKADYFNNQTMVINLPKNRQALLDHEAINRDGHLEHMFQLSAMEAEELRNYLPYLL</sequence>
<organism evidence="1 2">
    <name type="scientific">Halobacillus dabanensis</name>
    <dbReference type="NCBI Taxonomy" id="240302"/>
    <lineage>
        <taxon>Bacteria</taxon>
        <taxon>Bacillati</taxon>
        <taxon>Bacillota</taxon>
        <taxon>Bacilli</taxon>
        <taxon>Bacillales</taxon>
        <taxon>Bacillaceae</taxon>
        <taxon>Halobacillus</taxon>
    </lineage>
</organism>
<dbReference type="EMBL" id="FOSB01000002">
    <property type="protein sequence ID" value="SFJ40747.1"/>
    <property type="molecule type" value="Genomic_DNA"/>
</dbReference>
<dbReference type="eggNOG" id="ENOG5033HF7">
    <property type="taxonomic scope" value="Bacteria"/>
</dbReference>
<dbReference type="RefSeq" id="WP_244151484.1">
    <property type="nucleotide sequence ID" value="NZ_FOSB01000002.1"/>
</dbReference>
<dbReference type="Proteomes" id="UP000183557">
    <property type="component" value="Unassembled WGS sequence"/>
</dbReference>
<evidence type="ECO:0000313" key="2">
    <source>
        <dbReference type="Proteomes" id="UP000183557"/>
    </source>
</evidence>
<evidence type="ECO:0000313" key="1">
    <source>
        <dbReference type="EMBL" id="SFJ40747.1"/>
    </source>
</evidence>
<dbReference type="STRING" id="240302.BN982_03656"/>
<name>A0A1I3R5X0_HALDA</name>